<evidence type="ECO:0000256" key="1">
    <source>
        <dbReference type="SAM" id="Phobius"/>
    </source>
</evidence>
<protein>
    <submittedName>
        <fullName evidence="2">Uncharacterized protein</fullName>
    </submittedName>
</protein>
<gene>
    <name evidence="2" type="ORF">PG994_014417</name>
</gene>
<dbReference type="PANTHER" id="PTHR33048:SF134">
    <property type="entry name" value="INTEGRAL MEMBRANE PROTEIN"/>
    <property type="match status" value="1"/>
</dbReference>
<comment type="caution">
    <text evidence="2">The sequence shown here is derived from an EMBL/GenBank/DDBJ whole genome shotgun (WGS) entry which is preliminary data.</text>
</comment>
<feature type="transmembrane region" description="Helical" evidence="1">
    <location>
        <begin position="6"/>
        <end position="29"/>
    </location>
</feature>
<keyword evidence="1" id="KW-0472">Membrane</keyword>
<dbReference type="RefSeq" id="XP_066708955.1">
    <property type="nucleotide sequence ID" value="XM_066865826.1"/>
</dbReference>
<evidence type="ECO:0000313" key="3">
    <source>
        <dbReference type="Proteomes" id="UP001480595"/>
    </source>
</evidence>
<keyword evidence="1" id="KW-0812">Transmembrane</keyword>
<sequence length="261" mass="28649">MSDASNDGLLALCGSMMILSMVAVGLRFWARKQQKVPLMADDWTAVVALWSMTRGWATPIIILERTEQKECSARSSSTRRIFCNSGKLTIFSTLTWITIIILVLWLLVFEFLAGFVCGTDYSKVVVGSFSHVCSIALPSSLGLAISDILLDVWILALPILETRVANLTRCIWIKLLTQMVFYGRLECGMAIIAVNLPSLRVLAVSPKMSELLGKIRRMFKPSFLPDSSSEVAPNSLVARNADGIESIESFSTGPRLPPGST</sequence>
<organism evidence="2 3">
    <name type="scientific">Apiospora phragmitis</name>
    <dbReference type="NCBI Taxonomy" id="2905665"/>
    <lineage>
        <taxon>Eukaryota</taxon>
        <taxon>Fungi</taxon>
        <taxon>Dikarya</taxon>
        <taxon>Ascomycota</taxon>
        <taxon>Pezizomycotina</taxon>
        <taxon>Sordariomycetes</taxon>
        <taxon>Xylariomycetidae</taxon>
        <taxon>Amphisphaeriales</taxon>
        <taxon>Apiosporaceae</taxon>
        <taxon>Apiospora</taxon>
    </lineage>
</organism>
<accession>A0ABR1T489</accession>
<proteinExistence type="predicted"/>
<dbReference type="GeneID" id="92098889"/>
<keyword evidence="3" id="KW-1185">Reference proteome</keyword>
<keyword evidence="1" id="KW-1133">Transmembrane helix</keyword>
<reference evidence="2 3" key="1">
    <citation type="submission" date="2023-01" db="EMBL/GenBank/DDBJ databases">
        <title>Analysis of 21 Apiospora genomes using comparative genomics revels a genus with tremendous synthesis potential of carbohydrate active enzymes and secondary metabolites.</title>
        <authorList>
            <person name="Sorensen T."/>
        </authorList>
    </citation>
    <scope>NUCLEOTIDE SEQUENCE [LARGE SCALE GENOMIC DNA]</scope>
    <source>
        <strain evidence="2 3">CBS 135458</strain>
    </source>
</reference>
<dbReference type="PANTHER" id="PTHR33048">
    <property type="entry name" value="PTH11-LIKE INTEGRAL MEMBRANE PROTEIN (AFU_ORTHOLOGUE AFUA_5G11245)"/>
    <property type="match status" value="1"/>
</dbReference>
<name>A0ABR1T489_9PEZI</name>
<evidence type="ECO:0000313" key="2">
    <source>
        <dbReference type="EMBL" id="KAK8041410.1"/>
    </source>
</evidence>
<dbReference type="InterPro" id="IPR052337">
    <property type="entry name" value="SAT4-like"/>
</dbReference>
<feature type="transmembrane region" description="Helical" evidence="1">
    <location>
        <begin position="88"/>
        <end position="115"/>
    </location>
</feature>
<dbReference type="EMBL" id="JAQQWL010000015">
    <property type="protein sequence ID" value="KAK8041410.1"/>
    <property type="molecule type" value="Genomic_DNA"/>
</dbReference>
<dbReference type="Proteomes" id="UP001480595">
    <property type="component" value="Unassembled WGS sequence"/>
</dbReference>